<sequence>MIFFKRLMRLTKRYRKTDDGSANLEFTLLFPFFIYIILGGAEIGYYTVSSTMLSRGLDIAMRDVRLGHMDNVTVGTLKTAVCGYATYVDNCESNIHIALEPVTAKNFTPPSNYAECLDRSNNGAQPATEFKTGAGNELMLVRACVIVDPMFPTTWLGAQMQKTPGSGYAIVATSGFVNEP</sequence>
<accession>A0A1Y5SJ51</accession>
<dbReference type="OrthoDB" id="7907064at2"/>
<keyword evidence="1" id="KW-0812">Transmembrane</keyword>
<keyword evidence="3" id="KW-1185">Reference proteome</keyword>
<feature type="transmembrane region" description="Helical" evidence="1">
    <location>
        <begin position="21"/>
        <end position="46"/>
    </location>
</feature>
<gene>
    <name evidence="2" type="ORF">PAM7971_01976</name>
</gene>
<evidence type="ECO:0000313" key="3">
    <source>
        <dbReference type="Proteomes" id="UP000193307"/>
    </source>
</evidence>
<dbReference type="STRING" id="658057.SAMN04488032_104101"/>
<keyword evidence="1" id="KW-0472">Membrane</keyword>
<dbReference type="AlphaFoldDB" id="A0A1Y5SJ51"/>
<evidence type="ECO:0008006" key="4">
    <source>
        <dbReference type="Google" id="ProtNLM"/>
    </source>
</evidence>
<evidence type="ECO:0000256" key="1">
    <source>
        <dbReference type="SAM" id="Phobius"/>
    </source>
</evidence>
<protein>
    <recommendedName>
        <fullName evidence="4">TadE-like protein</fullName>
    </recommendedName>
</protein>
<dbReference type="RefSeq" id="WP_085849116.1">
    <property type="nucleotide sequence ID" value="NZ_FNZV01000004.1"/>
</dbReference>
<reference evidence="2 3" key="1">
    <citation type="submission" date="2017-03" db="EMBL/GenBank/DDBJ databases">
        <authorList>
            <person name="Afonso C.L."/>
            <person name="Miller P.J."/>
            <person name="Scott M.A."/>
            <person name="Spackman E."/>
            <person name="Goraichik I."/>
            <person name="Dimitrov K.M."/>
            <person name="Suarez D.L."/>
            <person name="Swayne D.E."/>
        </authorList>
    </citation>
    <scope>NUCLEOTIDE SEQUENCE [LARGE SCALE GENOMIC DNA]</scope>
    <source>
        <strain evidence="2 3">CECT 7971</strain>
    </source>
</reference>
<organism evidence="2 3">
    <name type="scientific">Pacificibacter marinus</name>
    <dbReference type="NCBI Taxonomy" id="658057"/>
    <lineage>
        <taxon>Bacteria</taxon>
        <taxon>Pseudomonadati</taxon>
        <taxon>Pseudomonadota</taxon>
        <taxon>Alphaproteobacteria</taxon>
        <taxon>Rhodobacterales</taxon>
        <taxon>Roseobacteraceae</taxon>
        <taxon>Pacificibacter</taxon>
    </lineage>
</organism>
<dbReference type="Proteomes" id="UP000193307">
    <property type="component" value="Unassembled WGS sequence"/>
</dbReference>
<evidence type="ECO:0000313" key="2">
    <source>
        <dbReference type="EMBL" id="SLN42019.1"/>
    </source>
</evidence>
<name>A0A1Y5SJ51_9RHOB</name>
<proteinExistence type="predicted"/>
<keyword evidence="1" id="KW-1133">Transmembrane helix</keyword>
<dbReference type="EMBL" id="FWFW01000005">
    <property type="protein sequence ID" value="SLN42019.1"/>
    <property type="molecule type" value="Genomic_DNA"/>
</dbReference>